<keyword evidence="1" id="KW-1133">Transmembrane helix</keyword>
<evidence type="ECO:0000313" key="4">
    <source>
        <dbReference type="Proteomes" id="UP001642483"/>
    </source>
</evidence>
<keyword evidence="1" id="KW-0812">Transmembrane</keyword>
<keyword evidence="4" id="KW-1185">Reference proteome</keyword>
<dbReference type="PANTHER" id="PTHR39297:SF1">
    <property type="entry name" value="CUB DOMAIN-CONTAINING PROTEIN"/>
    <property type="match status" value="1"/>
</dbReference>
<feature type="signal peptide" evidence="2">
    <location>
        <begin position="1"/>
        <end position="19"/>
    </location>
</feature>
<comment type="caution">
    <text evidence="3">The sequence shown here is derived from an EMBL/GenBank/DDBJ whole genome shotgun (WGS) entry which is preliminary data.</text>
</comment>
<reference evidence="3 4" key="1">
    <citation type="submission" date="2024-02" db="EMBL/GenBank/DDBJ databases">
        <authorList>
            <person name="Daric V."/>
            <person name="Darras S."/>
        </authorList>
    </citation>
    <scope>NUCLEOTIDE SEQUENCE [LARGE SCALE GENOMIC DNA]</scope>
</reference>
<proteinExistence type="predicted"/>
<feature type="chain" id="PRO_5046217144" evidence="2">
    <location>
        <begin position="20"/>
        <end position="408"/>
    </location>
</feature>
<name>A0ABP0EWZ5_CLALP</name>
<evidence type="ECO:0000256" key="1">
    <source>
        <dbReference type="SAM" id="Phobius"/>
    </source>
</evidence>
<protein>
    <submittedName>
        <fullName evidence="3">Uncharacterized protein</fullName>
    </submittedName>
</protein>
<sequence>MKFCGIFLLLVTYITFTLSLRLYQTCEDWDPIPEDSYNQTFVSITDPKANEVRPLGFKVTTLSVHGNATCVSIGDTGGNNRHIEIKWELQQSGQLCVTNQQDANELCGSTINHDSCGTVPGGAFEVNYTFYCQGDGCEGGDKIFWYRFVVESPMEGGGYDENWCQTRDLNYPSSLVQLPASIQPSTTTSQKNDAESFTTKRVVMSTVTSYSNRSCPEDWDPIPEDSYNQTYVLITDPKANEARPLGFKVTTLPFQKTFCVNVGDTGGNNRHIEIKWELQQDGTLFVKDNQEMNILRSSSINQNNCGSVPSGATEVTYTFYCQANGCEGGDKMFWYRFVVESPMEDGGYDENWCQTRDSKYPSSLVQISASIPPPSTTTKRNGAVSSKTGRAVIALCTILTFLAAIFFM</sequence>
<gene>
    <name evidence="3" type="ORF">CVLEPA_LOCUS982</name>
</gene>
<dbReference type="EMBL" id="CAWYQH010000001">
    <property type="protein sequence ID" value="CAK8671965.1"/>
    <property type="molecule type" value="Genomic_DNA"/>
</dbReference>
<keyword evidence="1" id="KW-0472">Membrane</keyword>
<dbReference type="PANTHER" id="PTHR39297">
    <property type="entry name" value="CUB DOMAIN-CONTAINING PROTEIN"/>
    <property type="match status" value="1"/>
</dbReference>
<evidence type="ECO:0000313" key="3">
    <source>
        <dbReference type="EMBL" id="CAK8671965.1"/>
    </source>
</evidence>
<dbReference type="Proteomes" id="UP001642483">
    <property type="component" value="Unassembled WGS sequence"/>
</dbReference>
<organism evidence="3 4">
    <name type="scientific">Clavelina lepadiformis</name>
    <name type="common">Light-bulb sea squirt</name>
    <name type="synonym">Ascidia lepadiformis</name>
    <dbReference type="NCBI Taxonomy" id="159417"/>
    <lineage>
        <taxon>Eukaryota</taxon>
        <taxon>Metazoa</taxon>
        <taxon>Chordata</taxon>
        <taxon>Tunicata</taxon>
        <taxon>Ascidiacea</taxon>
        <taxon>Aplousobranchia</taxon>
        <taxon>Clavelinidae</taxon>
        <taxon>Clavelina</taxon>
    </lineage>
</organism>
<feature type="transmembrane region" description="Helical" evidence="1">
    <location>
        <begin position="388"/>
        <end position="407"/>
    </location>
</feature>
<keyword evidence="2" id="KW-0732">Signal</keyword>
<evidence type="ECO:0000256" key="2">
    <source>
        <dbReference type="SAM" id="SignalP"/>
    </source>
</evidence>
<accession>A0ABP0EWZ5</accession>